<dbReference type="SUPFAM" id="SSF101478">
    <property type="entry name" value="ADP-ribosylglycohydrolase"/>
    <property type="match status" value="1"/>
</dbReference>
<dbReference type="PANTHER" id="PTHR16222:SF12">
    <property type="entry name" value="ADP-RIBOSYLGLYCOHYDROLASE-RELATED"/>
    <property type="match status" value="1"/>
</dbReference>
<dbReference type="Gene3D" id="1.10.4080.10">
    <property type="entry name" value="ADP-ribosylation/Crystallin J1"/>
    <property type="match status" value="1"/>
</dbReference>
<reference evidence="2 3" key="1">
    <citation type="journal article" date="2019" name="Sci. Rep.">
        <title>Nanopore sequencing improves the draft genome of the human pathogenic amoeba Naegleria fowleri.</title>
        <authorList>
            <person name="Liechti N."/>
            <person name="Schurch N."/>
            <person name="Bruggmann R."/>
            <person name="Wittwer M."/>
        </authorList>
    </citation>
    <scope>NUCLEOTIDE SEQUENCE [LARGE SCALE GENOMIC DNA]</scope>
    <source>
        <strain evidence="2 3">ATCC 30894</strain>
    </source>
</reference>
<organism evidence="2 3">
    <name type="scientific">Naegleria fowleri</name>
    <name type="common">Brain eating amoeba</name>
    <dbReference type="NCBI Taxonomy" id="5763"/>
    <lineage>
        <taxon>Eukaryota</taxon>
        <taxon>Discoba</taxon>
        <taxon>Heterolobosea</taxon>
        <taxon>Tetramitia</taxon>
        <taxon>Eutetramitia</taxon>
        <taxon>Vahlkampfiidae</taxon>
        <taxon>Naegleria</taxon>
    </lineage>
</organism>
<proteinExistence type="predicted"/>
<dbReference type="OrthoDB" id="2021138at2759"/>
<gene>
    <name evidence="2" type="ORF">FDP41_002631</name>
</gene>
<dbReference type="GeneID" id="68109849"/>
<keyword evidence="1" id="KW-0460">Magnesium</keyword>
<evidence type="ECO:0000313" key="3">
    <source>
        <dbReference type="Proteomes" id="UP000444721"/>
    </source>
</evidence>
<dbReference type="InterPro" id="IPR050792">
    <property type="entry name" value="ADP-ribosylglycohydrolase"/>
</dbReference>
<name>A0A6A5BSG9_NAEFO</name>
<dbReference type="VEuPathDB" id="AmoebaDB:NfTy_057710"/>
<dbReference type="PANTHER" id="PTHR16222">
    <property type="entry name" value="ADP-RIBOSYLGLYCOHYDROLASE"/>
    <property type="match status" value="1"/>
</dbReference>
<dbReference type="VEuPathDB" id="AmoebaDB:NF0078480"/>
<dbReference type="Proteomes" id="UP000444721">
    <property type="component" value="Unassembled WGS sequence"/>
</dbReference>
<dbReference type="Pfam" id="PF03747">
    <property type="entry name" value="ADP_ribosyl_GH"/>
    <property type="match status" value="1"/>
</dbReference>
<evidence type="ECO:0000313" key="2">
    <source>
        <dbReference type="EMBL" id="KAF0978116.1"/>
    </source>
</evidence>
<evidence type="ECO:0008006" key="4">
    <source>
        <dbReference type="Google" id="ProtNLM"/>
    </source>
</evidence>
<accession>A0A6A5BSG9</accession>
<dbReference type="GO" id="GO:0046872">
    <property type="term" value="F:metal ion binding"/>
    <property type="evidence" value="ECO:0007669"/>
    <property type="project" value="UniProtKB-KW"/>
</dbReference>
<comment type="caution">
    <text evidence="2">The sequence shown here is derived from an EMBL/GenBank/DDBJ whole genome shotgun (WGS) entry which is preliminary data.</text>
</comment>
<sequence length="425" mass="47733">MGNAQSSGKLLFPTREKGLEACFSSSQQAVEVIKGNQYTSYVLSGFSILGEDEQIRSERELVQQRLRNKLLDPKEDRALGCMLGNAIGDALGAPLEFSPVRYNTLELKGFDHAEIWQKPNYNRFMLKPGQWTDDFSMALCLADSLLVKQDFNALDLRTRFVNWWYLGYCNAFGFSPDLSDRERSSVGLGGNISMSMTEFLEDPTIEFTQTGDKSTSGNGSVMRHSPVPVMFHDDRNKAMSVAHAQSKTTHQGEEAAELCRLLAFITVNAINRADSKKDVLEDLSEFQTDLYSVQCLCKSMKEEKHESNAHLDLEDRNWNWKDPNFEFCKTRAKQQPGYVGSYAMDAVAMALHCVYTTDNFVDALLKSANMRGDSDSYTAVTGSLCGAIYGSSSIPLSWVDVLQQFDRNGDIALKAYKLYHKQFNL</sequence>
<dbReference type="VEuPathDB" id="AmoebaDB:FDP41_002631"/>
<comment type="cofactor">
    <cofactor evidence="1">
        <name>Mg(2+)</name>
        <dbReference type="ChEBI" id="CHEBI:18420"/>
    </cofactor>
    <text evidence="1">Binds 2 magnesium ions per subunit.</text>
</comment>
<dbReference type="InterPro" id="IPR005502">
    <property type="entry name" value="Ribosyl_crysJ1"/>
</dbReference>
<dbReference type="RefSeq" id="XP_044562829.1">
    <property type="nucleotide sequence ID" value="XM_044705847.1"/>
</dbReference>
<feature type="binding site" evidence="1">
    <location>
        <position position="375"/>
    </location>
    <ligand>
        <name>Mg(2+)</name>
        <dbReference type="ChEBI" id="CHEBI:18420"/>
        <label>1</label>
    </ligand>
</feature>
<feature type="binding site" evidence="1">
    <location>
        <position position="133"/>
    </location>
    <ligand>
        <name>Mg(2+)</name>
        <dbReference type="ChEBI" id="CHEBI:18420"/>
        <label>1</label>
    </ligand>
</feature>
<dbReference type="InterPro" id="IPR036705">
    <property type="entry name" value="Ribosyl_crysJ1_sf"/>
</dbReference>
<protein>
    <recommendedName>
        <fullName evidence="4">ADP-ribosylglycohydrolase</fullName>
    </recommendedName>
</protein>
<feature type="binding site" evidence="1">
    <location>
        <position position="373"/>
    </location>
    <ligand>
        <name>Mg(2+)</name>
        <dbReference type="ChEBI" id="CHEBI:18420"/>
        <label>1</label>
    </ligand>
</feature>
<dbReference type="AlphaFoldDB" id="A0A6A5BSG9"/>
<feature type="binding site" evidence="1">
    <location>
        <position position="376"/>
    </location>
    <ligand>
        <name>Mg(2+)</name>
        <dbReference type="ChEBI" id="CHEBI:18420"/>
        <label>1</label>
    </ligand>
</feature>
<evidence type="ECO:0000256" key="1">
    <source>
        <dbReference type="PIRSR" id="PIRSR605502-1"/>
    </source>
</evidence>
<keyword evidence="3" id="KW-1185">Reference proteome</keyword>
<dbReference type="OMA" id="PHDDGVW"/>
<dbReference type="EMBL" id="VFQX01000030">
    <property type="protein sequence ID" value="KAF0978116.1"/>
    <property type="molecule type" value="Genomic_DNA"/>
</dbReference>
<feature type="binding site" evidence="1">
    <location>
        <position position="132"/>
    </location>
    <ligand>
        <name>Mg(2+)</name>
        <dbReference type="ChEBI" id="CHEBI:18420"/>
        <label>1</label>
    </ligand>
</feature>
<feature type="binding site" evidence="1">
    <location>
        <position position="134"/>
    </location>
    <ligand>
        <name>Mg(2+)</name>
        <dbReference type="ChEBI" id="CHEBI:18420"/>
        <label>1</label>
    </ligand>
</feature>
<keyword evidence="1" id="KW-0479">Metal-binding</keyword>